<name>A0ABD2NGC5_9CUCU</name>
<comment type="caution">
    <text evidence="2">The sequence shown here is derived from an EMBL/GenBank/DDBJ whole genome shotgun (WGS) entry which is preliminary data.</text>
</comment>
<dbReference type="EMBL" id="JABFTP020000103">
    <property type="protein sequence ID" value="KAL3277534.1"/>
    <property type="molecule type" value="Genomic_DNA"/>
</dbReference>
<keyword evidence="3" id="KW-1185">Reference proteome</keyword>
<evidence type="ECO:0000313" key="3">
    <source>
        <dbReference type="Proteomes" id="UP001516400"/>
    </source>
</evidence>
<organism evidence="2 3">
    <name type="scientific">Cryptolaemus montrouzieri</name>
    <dbReference type="NCBI Taxonomy" id="559131"/>
    <lineage>
        <taxon>Eukaryota</taxon>
        <taxon>Metazoa</taxon>
        <taxon>Ecdysozoa</taxon>
        <taxon>Arthropoda</taxon>
        <taxon>Hexapoda</taxon>
        <taxon>Insecta</taxon>
        <taxon>Pterygota</taxon>
        <taxon>Neoptera</taxon>
        <taxon>Endopterygota</taxon>
        <taxon>Coleoptera</taxon>
        <taxon>Polyphaga</taxon>
        <taxon>Cucujiformia</taxon>
        <taxon>Coccinelloidea</taxon>
        <taxon>Coccinellidae</taxon>
        <taxon>Scymninae</taxon>
        <taxon>Scymnini</taxon>
        <taxon>Cryptolaemus</taxon>
    </lineage>
</organism>
<dbReference type="AlphaFoldDB" id="A0ABD2NGC5"/>
<dbReference type="Proteomes" id="UP001516400">
    <property type="component" value="Unassembled WGS sequence"/>
</dbReference>
<sequence>MEHCLKGVKRVATSSNDAECSQAVRAENTAITEPDDDATTSSPTVSKTKKGSMMNHISISNLLVPTAHLSACYVAYYKLTAFKRKLDFWIIVFGEREIESFTSLSEFVNDNDSEMFQDGVIEEWVRCLTSMCASFEKYFPKEQNTRINLNS</sequence>
<evidence type="ECO:0000313" key="2">
    <source>
        <dbReference type="EMBL" id="KAL3277534.1"/>
    </source>
</evidence>
<gene>
    <name evidence="2" type="ORF">HHI36_012878</name>
</gene>
<proteinExistence type="predicted"/>
<accession>A0ABD2NGC5</accession>
<reference evidence="2 3" key="1">
    <citation type="journal article" date="2021" name="BMC Biol.">
        <title>Horizontally acquired antibacterial genes associated with adaptive radiation of ladybird beetles.</title>
        <authorList>
            <person name="Li H.S."/>
            <person name="Tang X.F."/>
            <person name="Huang Y.H."/>
            <person name="Xu Z.Y."/>
            <person name="Chen M.L."/>
            <person name="Du X.Y."/>
            <person name="Qiu B.Y."/>
            <person name="Chen P.T."/>
            <person name="Zhang W."/>
            <person name="Slipinski A."/>
            <person name="Escalona H.E."/>
            <person name="Waterhouse R.M."/>
            <person name="Zwick A."/>
            <person name="Pang H."/>
        </authorList>
    </citation>
    <scope>NUCLEOTIDE SEQUENCE [LARGE SCALE GENOMIC DNA]</scope>
    <source>
        <strain evidence="2">SYSU2018</strain>
    </source>
</reference>
<feature type="region of interest" description="Disordered" evidence="1">
    <location>
        <begin position="27"/>
        <end position="49"/>
    </location>
</feature>
<protein>
    <submittedName>
        <fullName evidence="2">Uncharacterized protein</fullName>
    </submittedName>
</protein>
<evidence type="ECO:0000256" key="1">
    <source>
        <dbReference type="SAM" id="MobiDB-lite"/>
    </source>
</evidence>